<evidence type="ECO:0000313" key="2">
    <source>
        <dbReference type="EMBL" id="MPM76015.1"/>
    </source>
</evidence>
<feature type="domain" description="Glyoxalase-like" evidence="1">
    <location>
        <begin position="3"/>
        <end position="122"/>
    </location>
</feature>
<comment type="caution">
    <text evidence="2">The sequence shown here is derived from an EMBL/GenBank/DDBJ whole genome shotgun (WGS) entry which is preliminary data.</text>
</comment>
<accession>A0A645CGG7</accession>
<protein>
    <recommendedName>
        <fullName evidence="1">Glyoxalase-like domain-containing protein</fullName>
    </recommendedName>
</protein>
<sequence>MKFANPLIVVSDIEKSKLFYSTVLDLDVVLDFGANVTLTGGIALQTKESWCSFIHKPKNEVFFGANNSELYFEEDDFDNFILKLNQIPGICYVHPIIEHSWGQRVVRFYDPDKHIIEVGENINKVVRRFINKGMSAENVAIRMDVPVDYIKSCL</sequence>
<reference evidence="2" key="1">
    <citation type="submission" date="2019-08" db="EMBL/GenBank/DDBJ databases">
        <authorList>
            <person name="Kucharzyk K."/>
            <person name="Murdoch R.W."/>
            <person name="Higgins S."/>
            <person name="Loffler F."/>
        </authorList>
    </citation>
    <scope>NUCLEOTIDE SEQUENCE</scope>
</reference>
<proteinExistence type="predicted"/>
<dbReference type="InterPro" id="IPR029068">
    <property type="entry name" value="Glyas_Bleomycin-R_OHBP_Dase"/>
</dbReference>
<evidence type="ECO:0000259" key="1">
    <source>
        <dbReference type="Pfam" id="PF12681"/>
    </source>
</evidence>
<dbReference type="AlphaFoldDB" id="A0A645CGG7"/>
<dbReference type="Pfam" id="PF12681">
    <property type="entry name" value="Glyoxalase_2"/>
    <property type="match status" value="1"/>
</dbReference>
<organism evidence="2">
    <name type="scientific">bioreactor metagenome</name>
    <dbReference type="NCBI Taxonomy" id="1076179"/>
    <lineage>
        <taxon>unclassified sequences</taxon>
        <taxon>metagenomes</taxon>
        <taxon>ecological metagenomes</taxon>
    </lineage>
</organism>
<dbReference type="InterPro" id="IPR025870">
    <property type="entry name" value="Glyoxalase-like_dom"/>
</dbReference>
<gene>
    <name evidence="2" type="ORF">SDC9_123010</name>
</gene>
<name>A0A645CGG7_9ZZZZ</name>
<dbReference type="SUPFAM" id="SSF54593">
    <property type="entry name" value="Glyoxalase/Bleomycin resistance protein/Dihydroxybiphenyl dioxygenase"/>
    <property type="match status" value="1"/>
</dbReference>
<dbReference type="EMBL" id="VSSQ01027014">
    <property type="protein sequence ID" value="MPM76015.1"/>
    <property type="molecule type" value="Genomic_DNA"/>
</dbReference>
<dbReference type="Gene3D" id="3.10.180.10">
    <property type="entry name" value="2,3-Dihydroxybiphenyl 1,2-Dioxygenase, domain 1"/>
    <property type="match status" value="1"/>
</dbReference>